<comment type="caution">
    <text evidence="1">The sequence shown here is derived from an EMBL/GenBank/DDBJ whole genome shotgun (WGS) entry which is preliminary data.</text>
</comment>
<dbReference type="Proteomes" id="UP001060085">
    <property type="component" value="Linkage Group LG06"/>
</dbReference>
<keyword evidence="2" id="KW-1185">Reference proteome</keyword>
<evidence type="ECO:0000313" key="2">
    <source>
        <dbReference type="Proteomes" id="UP001060085"/>
    </source>
</evidence>
<sequence length="539" mass="59208">MATSYEPLLGTPKKNFSSNSLKALYLVFSLATIALISLTIFNINSHSSSPSLLGAHFCHQAHDHSSCLAHVSEVQSAGLIQSNHVLQRILQKTSSRIQETIELANNIQKRINDQKEKAALSDCLELMDLSMDKLMDSLVSLGNWTTQSHADVHSWLSSVLTNHVTCLDGLDGPSRSTMESMIKDLVARARTSLAIVVVMEPQKVEILEGLNGDFPSWVTNKDRRLLQFSAKNIDANVVVAKDGSGKYKTVQEAVAAAPDNAQKRYVIYVKRGTYKENVDIGKSKKNLMLVGDGMDATIITGSLNVVDGSTTFKSATVAQDIWFQNTAGPQKHQAVALRVGADQSVINRCKIDAYQDTLYTHSLRQFYRDCYITGTVDFIFGDAAVVFQNSKLVARKPMSNQNNMVTAQGRTDPNQNTGTSIQNCDVIASSDLQPVKGSIKTYLGRPWKEYSRTVYMQSNIGDHIDPSGWSIWSGDFALKTLYYGEYMNRGAGAGTSGRVKWPGYHVISNAAEARKFTVAELIQGGVWLKNTGVTFTEGL</sequence>
<protein>
    <submittedName>
        <fullName evidence="1">Uncharacterized protein</fullName>
    </submittedName>
</protein>
<gene>
    <name evidence="1" type="ORF">M9H77_25630</name>
</gene>
<accession>A0ACC0AA37</accession>
<dbReference type="EMBL" id="CM044706">
    <property type="protein sequence ID" value="KAI5656837.1"/>
    <property type="molecule type" value="Genomic_DNA"/>
</dbReference>
<reference evidence="2" key="1">
    <citation type="journal article" date="2023" name="Nat. Plants">
        <title>Single-cell RNA sequencing provides a high-resolution roadmap for understanding the multicellular compartmentation of specialized metabolism.</title>
        <authorList>
            <person name="Sun S."/>
            <person name="Shen X."/>
            <person name="Li Y."/>
            <person name="Li Y."/>
            <person name="Wang S."/>
            <person name="Li R."/>
            <person name="Zhang H."/>
            <person name="Shen G."/>
            <person name="Guo B."/>
            <person name="Wei J."/>
            <person name="Xu J."/>
            <person name="St-Pierre B."/>
            <person name="Chen S."/>
            <person name="Sun C."/>
        </authorList>
    </citation>
    <scope>NUCLEOTIDE SEQUENCE [LARGE SCALE GENOMIC DNA]</scope>
</reference>
<evidence type="ECO:0000313" key="1">
    <source>
        <dbReference type="EMBL" id="KAI5656837.1"/>
    </source>
</evidence>
<name>A0ACC0AA37_CATRO</name>
<proteinExistence type="predicted"/>
<organism evidence="1 2">
    <name type="scientific">Catharanthus roseus</name>
    <name type="common">Madagascar periwinkle</name>
    <name type="synonym">Vinca rosea</name>
    <dbReference type="NCBI Taxonomy" id="4058"/>
    <lineage>
        <taxon>Eukaryota</taxon>
        <taxon>Viridiplantae</taxon>
        <taxon>Streptophyta</taxon>
        <taxon>Embryophyta</taxon>
        <taxon>Tracheophyta</taxon>
        <taxon>Spermatophyta</taxon>
        <taxon>Magnoliopsida</taxon>
        <taxon>eudicotyledons</taxon>
        <taxon>Gunneridae</taxon>
        <taxon>Pentapetalae</taxon>
        <taxon>asterids</taxon>
        <taxon>lamiids</taxon>
        <taxon>Gentianales</taxon>
        <taxon>Apocynaceae</taxon>
        <taxon>Rauvolfioideae</taxon>
        <taxon>Vinceae</taxon>
        <taxon>Catharanthinae</taxon>
        <taxon>Catharanthus</taxon>
    </lineage>
</organism>